<dbReference type="InterPro" id="IPR051790">
    <property type="entry name" value="Cytochrome_c-biogenesis_DsbD"/>
</dbReference>
<feature type="transmembrane region" description="Helical" evidence="1">
    <location>
        <begin position="201"/>
        <end position="219"/>
    </location>
</feature>
<name>A0ABZ0SQZ4_9MICO</name>
<dbReference type="RefSeq" id="WP_320942361.1">
    <property type="nucleotide sequence ID" value="NZ_BAABEU010000003.1"/>
</dbReference>
<feature type="transmembrane region" description="Helical" evidence="1">
    <location>
        <begin position="6"/>
        <end position="31"/>
    </location>
</feature>
<feature type="transmembrane region" description="Helical" evidence="1">
    <location>
        <begin position="52"/>
        <end position="71"/>
    </location>
</feature>
<feature type="transmembrane region" description="Helical" evidence="1">
    <location>
        <begin position="248"/>
        <end position="268"/>
    </location>
</feature>
<dbReference type="PANTHER" id="PTHR31272:SF4">
    <property type="entry name" value="CYTOCHROME C-TYPE BIOGENESIS PROTEIN HI_1454-RELATED"/>
    <property type="match status" value="1"/>
</dbReference>
<feature type="transmembrane region" description="Helical" evidence="1">
    <location>
        <begin position="156"/>
        <end position="180"/>
    </location>
</feature>
<keyword evidence="3" id="KW-1185">Reference proteome</keyword>
<evidence type="ECO:0000256" key="1">
    <source>
        <dbReference type="SAM" id="Phobius"/>
    </source>
</evidence>
<gene>
    <name evidence="2" type="ORF">SM116_18095</name>
</gene>
<evidence type="ECO:0000313" key="2">
    <source>
        <dbReference type="EMBL" id="WPR89647.1"/>
    </source>
</evidence>
<reference evidence="2 3" key="1">
    <citation type="submission" date="2023-11" db="EMBL/GenBank/DDBJ databases">
        <title>Genome sequence of Microbacterium rhizosphaerae KACC 19337.</title>
        <authorList>
            <person name="Choi H."/>
            <person name="Kim S."/>
            <person name="Kim Y."/>
            <person name="Kwon S.-W."/>
            <person name="Heo J."/>
        </authorList>
    </citation>
    <scope>NUCLEOTIDE SEQUENCE [LARGE SCALE GENOMIC DNA]</scope>
    <source>
        <strain evidence="2 3">KACC 19337</strain>
    </source>
</reference>
<accession>A0ABZ0SQZ4</accession>
<keyword evidence="1" id="KW-0472">Membrane</keyword>
<dbReference type="EMBL" id="CP139368">
    <property type="protein sequence ID" value="WPR89647.1"/>
    <property type="molecule type" value="Genomic_DNA"/>
</dbReference>
<dbReference type="PANTHER" id="PTHR31272">
    <property type="entry name" value="CYTOCHROME C-TYPE BIOGENESIS PROTEIN HI_1454-RELATED"/>
    <property type="match status" value="1"/>
</dbReference>
<sequence length="288" mass="29154">MTTGSVVGYAFVLGMIGLLNPCGFPLLPVYLAAFVGGRDRDRVTRALSGIRAGIAVTAGFFAVFATAGLLAGSVHAVLLAFAPWVMIGVGVIVVALGILGLLGRTVPLRVAPRFRTGTGFVAMAGFGMAYAIGSLSCSLPVFIAAIGGAFASGSAVVVGAVVAAYGLGMGLFATVLAVAVSLADTTVLRSLRPIMAMLPRAAGALCILIGVYLVGYWTAQLGGPDLVAPVTAILDAAQGILASMVESAWLPIGVALVVVILVALIVAARHRNRAEAESAGPHRRKESV</sequence>
<organism evidence="2 3">
    <name type="scientific">Microbacterium rhizosphaerae</name>
    <dbReference type="NCBI Taxonomy" id="1678237"/>
    <lineage>
        <taxon>Bacteria</taxon>
        <taxon>Bacillati</taxon>
        <taxon>Actinomycetota</taxon>
        <taxon>Actinomycetes</taxon>
        <taxon>Micrococcales</taxon>
        <taxon>Microbacteriaceae</taxon>
        <taxon>Microbacterium</taxon>
    </lineage>
</organism>
<feature type="transmembrane region" description="Helical" evidence="1">
    <location>
        <begin position="123"/>
        <end position="150"/>
    </location>
</feature>
<proteinExistence type="predicted"/>
<dbReference type="Proteomes" id="UP001323798">
    <property type="component" value="Chromosome"/>
</dbReference>
<feature type="transmembrane region" description="Helical" evidence="1">
    <location>
        <begin position="77"/>
        <end position="102"/>
    </location>
</feature>
<protein>
    <submittedName>
        <fullName evidence="2">Cytochrome c biogenesis protein CcdA</fullName>
    </submittedName>
</protein>
<keyword evidence="1" id="KW-1133">Transmembrane helix</keyword>
<evidence type="ECO:0000313" key="3">
    <source>
        <dbReference type="Proteomes" id="UP001323798"/>
    </source>
</evidence>
<keyword evidence="1" id="KW-0812">Transmembrane</keyword>